<gene>
    <name evidence="1" type="ORF">ElyMa_005929800</name>
</gene>
<reference evidence="1 2" key="1">
    <citation type="journal article" date="2021" name="Elife">
        <title>Chloroplast acquisition without the gene transfer in kleptoplastic sea slugs, Plakobranchus ocellatus.</title>
        <authorList>
            <person name="Maeda T."/>
            <person name="Takahashi S."/>
            <person name="Yoshida T."/>
            <person name="Shimamura S."/>
            <person name="Takaki Y."/>
            <person name="Nagai Y."/>
            <person name="Toyoda A."/>
            <person name="Suzuki Y."/>
            <person name="Arimoto A."/>
            <person name="Ishii H."/>
            <person name="Satoh N."/>
            <person name="Nishiyama T."/>
            <person name="Hasebe M."/>
            <person name="Maruyama T."/>
            <person name="Minagawa J."/>
            <person name="Obokata J."/>
            <person name="Shigenobu S."/>
        </authorList>
    </citation>
    <scope>NUCLEOTIDE SEQUENCE [LARGE SCALE GENOMIC DNA]</scope>
</reference>
<proteinExistence type="predicted"/>
<protein>
    <recommendedName>
        <fullName evidence="3">Apple domain-containing protein</fullName>
    </recommendedName>
</protein>
<dbReference type="EMBL" id="BMAT01011895">
    <property type="protein sequence ID" value="GFR81597.1"/>
    <property type="molecule type" value="Genomic_DNA"/>
</dbReference>
<evidence type="ECO:0000313" key="2">
    <source>
        <dbReference type="Proteomes" id="UP000762676"/>
    </source>
</evidence>
<dbReference type="Proteomes" id="UP000762676">
    <property type="component" value="Unassembled WGS sequence"/>
</dbReference>
<organism evidence="1 2">
    <name type="scientific">Elysia marginata</name>
    <dbReference type="NCBI Taxonomy" id="1093978"/>
    <lineage>
        <taxon>Eukaryota</taxon>
        <taxon>Metazoa</taxon>
        <taxon>Spiralia</taxon>
        <taxon>Lophotrochozoa</taxon>
        <taxon>Mollusca</taxon>
        <taxon>Gastropoda</taxon>
        <taxon>Heterobranchia</taxon>
        <taxon>Euthyneura</taxon>
        <taxon>Panpulmonata</taxon>
        <taxon>Sacoglossa</taxon>
        <taxon>Placobranchoidea</taxon>
        <taxon>Plakobranchidae</taxon>
        <taxon>Elysia</taxon>
    </lineage>
</organism>
<accession>A0AAV4G7J6</accession>
<name>A0AAV4G7J6_9GAST</name>
<evidence type="ECO:0000313" key="1">
    <source>
        <dbReference type="EMBL" id="GFR81597.1"/>
    </source>
</evidence>
<dbReference type="AlphaFoldDB" id="A0AAV4G7J6"/>
<keyword evidence="2" id="KW-1185">Reference proteome</keyword>
<comment type="caution">
    <text evidence="1">The sequence shown here is derived from an EMBL/GenBank/DDBJ whole genome shotgun (WGS) entry which is preliminary data.</text>
</comment>
<evidence type="ECO:0008006" key="3">
    <source>
        <dbReference type="Google" id="ProtNLM"/>
    </source>
</evidence>
<sequence>MFDFKYVNTPRYPTAQEDICKGLGYDGLAILSTPEALAHAITISYIQNGLFIGLKYKPEFGLAMWDDGTAFRSDTPFNSLPPFTVPNSIGRIIWSMEIAVGGAGHPRPAICGNYKKAPTESVGRTEFGELLTTSRTVLYTSKTLSYLECAVLCGITYECRAAEFNFDLLTCTVIGEYTSSPIVLALLQPANHVSTYIRQTF</sequence>